<evidence type="ECO:0000256" key="6">
    <source>
        <dbReference type="ARBA" id="ARBA00023187"/>
    </source>
</evidence>
<comment type="function">
    <text evidence="8">Involved in pre-mRNA splicing and cell cycle progression. Required for the spliceosome assembly and initiation of the DNA replication.</text>
</comment>
<dbReference type="WBParaSite" id="GPUH_0001555801-mRNA-1">
    <property type="protein sequence ID" value="GPUH_0001555801-mRNA-1"/>
    <property type="gene ID" value="GPUH_0001555801"/>
</dbReference>
<comment type="subcellular location">
    <subcellularLocation>
        <location evidence="1">Nucleus</location>
    </subcellularLocation>
</comment>
<feature type="compositionally biased region" description="Low complexity" evidence="10">
    <location>
        <begin position="266"/>
        <end position="290"/>
    </location>
</feature>
<keyword evidence="5" id="KW-0677">Repeat</keyword>
<keyword evidence="4" id="KW-0747">Spliceosome</keyword>
<evidence type="ECO:0000256" key="7">
    <source>
        <dbReference type="ARBA" id="ARBA00023242"/>
    </source>
</evidence>
<dbReference type="InterPro" id="IPR045075">
    <property type="entry name" value="Syf1-like"/>
</dbReference>
<evidence type="ECO:0000256" key="3">
    <source>
        <dbReference type="ARBA" id="ARBA00022664"/>
    </source>
</evidence>
<dbReference type="InterPro" id="IPR003107">
    <property type="entry name" value="HAT"/>
</dbReference>
<evidence type="ECO:0000256" key="8">
    <source>
        <dbReference type="ARBA" id="ARBA00037040"/>
    </source>
</evidence>
<feature type="coiled-coil region" evidence="9">
    <location>
        <begin position="121"/>
        <end position="158"/>
    </location>
</feature>
<dbReference type="Gene3D" id="1.25.40.10">
    <property type="entry name" value="Tetratricopeptide repeat domain"/>
    <property type="match status" value="1"/>
</dbReference>
<evidence type="ECO:0000256" key="4">
    <source>
        <dbReference type="ARBA" id="ARBA00022728"/>
    </source>
</evidence>
<dbReference type="GO" id="GO:0071014">
    <property type="term" value="C:post-mRNA release spliceosomal complex"/>
    <property type="evidence" value="ECO:0007669"/>
    <property type="project" value="TreeGrafter"/>
</dbReference>
<evidence type="ECO:0000256" key="10">
    <source>
        <dbReference type="SAM" id="MobiDB-lite"/>
    </source>
</evidence>
<dbReference type="GO" id="GO:0071007">
    <property type="term" value="C:U2-type catalytic step 2 spliceosome"/>
    <property type="evidence" value="ECO:0007669"/>
    <property type="project" value="TreeGrafter"/>
</dbReference>
<accession>A0A183E3J6</accession>
<dbReference type="PANTHER" id="PTHR11246">
    <property type="entry name" value="PRE-MRNA SPLICING FACTOR"/>
    <property type="match status" value="1"/>
</dbReference>
<proteinExistence type="inferred from homology"/>
<feature type="region of interest" description="Disordered" evidence="10">
    <location>
        <begin position="234"/>
        <end position="297"/>
    </location>
</feature>
<protein>
    <submittedName>
        <fullName evidence="11">TPR_REGION domain-containing protein</fullName>
    </submittedName>
</protein>
<sequence length="297" mass="34008">LQGNAIGKCPRSKLFRGYIDLELQLREFDRCRILYGKFLEFAPENSSTWIKFAEMETILGDVERARAILALAVKQPALDMPEVLWKAFIDFEIGQEEYHRARQLYESLLDRTNHVKVWISLAEFEMKMRNVQAAREVYERANRTLTNKEKEAKVLLLESWMQFETKHGDEKSVAAVTRLMPKKVKKRREILNEDGVDAGWEEYFDYVFPDDQASVGSLKLFEAARRWKLAQAAASAEVERDMDRNMNEEEETEREKKVRAGDSDTDISSSSSSSSSTSSSDSSSSSGSSDSDSDPER</sequence>
<dbReference type="AlphaFoldDB" id="A0A183E3J6"/>
<dbReference type="SMART" id="SM00386">
    <property type="entry name" value="HAT"/>
    <property type="match status" value="4"/>
</dbReference>
<evidence type="ECO:0000256" key="5">
    <source>
        <dbReference type="ARBA" id="ARBA00022737"/>
    </source>
</evidence>
<name>A0A183E3J6_9BILA</name>
<reference evidence="11" key="1">
    <citation type="submission" date="2016-06" db="UniProtKB">
        <authorList>
            <consortium name="WormBaseParasite"/>
        </authorList>
    </citation>
    <scope>IDENTIFICATION</scope>
</reference>
<keyword evidence="7" id="KW-0539">Nucleus</keyword>
<evidence type="ECO:0000313" key="11">
    <source>
        <dbReference type="WBParaSite" id="GPUH_0001555801-mRNA-1"/>
    </source>
</evidence>
<feature type="compositionally biased region" description="Basic and acidic residues" evidence="10">
    <location>
        <begin position="237"/>
        <end position="262"/>
    </location>
</feature>
<dbReference type="InterPro" id="IPR011990">
    <property type="entry name" value="TPR-like_helical_dom_sf"/>
</dbReference>
<dbReference type="GO" id="GO:0000974">
    <property type="term" value="C:Prp19 complex"/>
    <property type="evidence" value="ECO:0007669"/>
    <property type="project" value="TreeGrafter"/>
</dbReference>
<dbReference type="SUPFAM" id="SSF48452">
    <property type="entry name" value="TPR-like"/>
    <property type="match status" value="1"/>
</dbReference>
<dbReference type="InterPro" id="IPR059164">
    <property type="entry name" value="HAT_PRP39_C"/>
</dbReference>
<dbReference type="GO" id="GO:0000245">
    <property type="term" value="P:spliceosomal complex assembly"/>
    <property type="evidence" value="ECO:0007669"/>
    <property type="project" value="TreeGrafter"/>
</dbReference>
<dbReference type="FunFam" id="1.25.40.10:FF:000306">
    <property type="entry name" value="Cell cycle control protein cwf4"/>
    <property type="match status" value="1"/>
</dbReference>
<evidence type="ECO:0000256" key="9">
    <source>
        <dbReference type="SAM" id="Coils"/>
    </source>
</evidence>
<keyword evidence="6" id="KW-0508">mRNA splicing</keyword>
<organism evidence="11">
    <name type="scientific">Gongylonema pulchrum</name>
    <dbReference type="NCBI Taxonomy" id="637853"/>
    <lineage>
        <taxon>Eukaryota</taxon>
        <taxon>Metazoa</taxon>
        <taxon>Ecdysozoa</taxon>
        <taxon>Nematoda</taxon>
        <taxon>Chromadorea</taxon>
        <taxon>Rhabditida</taxon>
        <taxon>Spirurina</taxon>
        <taxon>Spiruromorpha</taxon>
        <taxon>Spiruroidea</taxon>
        <taxon>Gongylonematidae</taxon>
        <taxon>Gongylonema</taxon>
    </lineage>
</organism>
<dbReference type="GO" id="GO:0071011">
    <property type="term" value="C:precatalytic spliceosome"/>
    <property type="evidence" value="ECO:0007669"/>
    <property type="project" value="TreeGrafter"/>
</dbReference>
<evidence type="ECO:0000256" key="1">
    <source>
        <dbReference type="ARBA" id="ARBA00004123"/>
    </source>
</evidence>
<dbReference type="Pfam" id="PF23241">
    <property type="entry name" value="HAT_PRP39_C"/>
    <property type="match status" value="1"/>
</dbReference>
<keyword evidence="9" id="KW-0175">Coiled coil</keyword>
<evidence type="ECO:0000256" key="2">
    <source>
        <dbReference type="ARBA" id="ARBA00008644"/>
    </source>
</evidence>
<dbReference type="PANTHER" id="PTHR11246:SF3">
    <property type="entry name" value="CROOKED NECK-LIKE PROTEIN 1"/>
    <property type="match status" value="1"/>
</dbReference>
<keyword evidence="3" id="KW-0507">mRNA processing</keyword>
<comment type="similarity">
    <text evidence="2">Belongs to the crooked-neck family.</text>
</comment>